<dbReference type="Pfam" id="PF13174">
    <property type="entry name" value="TPR_6"/>
    <property type="match status" value="1"/>
</dbReference>
<dbReference type="Pfam" id="PF13469">
    <property type="entry name" value="Sulfotransfer_3"/>
    <property type="match status" value="1"/>
</dbReference>
<dbReference type="PANTHER" id="PTHR44943:SF8">
    <property type="entry name" value="TPR REPEAT-CONTAINING PROTEIN MJ0263"/>
    <property type="match status" value="1"/>
</dbReference>
<comment type="caution">
    <text evidence="4">The sequence shown here is derived from an EMBL/GenBank/DDBJ whole genome shotgun (WGS) entry which is preliminary data.</text>
</comment>
<accession>A0ABW1YTP9</accession>
<dbReference type="SUPFAM" id="SSF52540">
    <property type="entry name" value="P-loop containing nucleoside triphosphate hydrolases"/>
    <property type="match status" value="1"/>
</dbReference>
<dbReference type="SUPFAM" id="SSF81901">
    <property type="entry name" value="HCP-like"/>
    <property type="match status" value="1"/>
</dbReference>
<dbReference type="Pfam" id="PF13432">
    <property type="entry name" value="TPR_16"/>
    <property type="match status" value="1"/>
</dbReference>
<dbReference type="Gene3D" id="1.25.40.10">
    <property type="entry name" value="Tetratricopeptide repeat domain"/>
    <property type="match status" value="2"/>
</dbReference>
<dbReference type="PROSITE" id="PS50005">
    <property type="entry name" value="TPR"/>
    <property type="match status" value="3"/>
</dbReference>
<dbReference type="RefSeq" id="WP_193191528.1">
    <property type="nucleotide sequence ID" value="NZ_JACZFR010000020.1"/>
</dbReference>
<keyword evidence="1" id="KW-0677">Repeat</keyword>
<keyword evidence="5" id="KW-1185">Reference proteome</keyword>
<dbReference type="InterPro" id="IPR011990">
    <property type="entry name" value="TPR-like_helical_dom_sf"/>
</dbReference>
<evidence type="ECO:0000256" key="3">
    <source>
        <dbReference type="PROSITE-ProRule" id="PRU00339"/>
    </source>
</evidence>
<gene>
    <name evidence="4" type="ORF">ACFQBM_15940</name>
</gene>
<feature type="repeat" description="TPR" evidence="3">
    <location>
        <begin position="144"/>
        <end position="177"/>
    </location>
</feature>
<proteinExistence type="predicted"/>
<feature type="repeat" description="TPR" evidence="3">
    <location>
        <begin position="178"/>
        <end position="211"/>
    </location>
</feature>
<reference evidence="5" key="1">
    <citation type="journal article" date="2019" name="Int. J. Syst. Evol. Microbiol.">
        <title>The Global Catalogue of Microorganisms (GCM) 10K type strain sequencing project: providing services to taxonomists for standard genome sequencing and annotation.</title>
        <authorList>
            <consortium name="The Broad Institute Genomics Platform"/>
            <consortium name="The Broad Institute Genome Sequencing Center for Infectious Disease"/>
            <person name="Wu L."/>
            <person name="Ma J."/>
        </authorList>
    </citation>
    <scope>NUCLEOTIDE SEQUENCE [LARGE SCALE GENOMIC DNA]</scope>
    <source>
        <strain evidence="5">CGMCC 1.13718</strain>
    </source>
</reference>
<dbReference type="Proteomes" id="UP001596425">
    <property type="component" value="Unassembled WGS sequence"/>
</dbReference>
<dbReference type="SMART" id="SM00028">
    <property type="entry name" value="TPR"/>
    <property type="match status" value="7"/>
</dbReference>
<dbReference type="EMBL" id="JBHSVR010000001">
    <property type="protein sequence ID" value="MFC6634779.1"/>
    <property type="molecule type" value="Genomic_DNA"/>
</dbReference>
<evidence type="ECO:0000313" key="4">
    <source>
        <dbReference type="EMBL" id="MFC6634779.1"/>
    </source>
</evidence>
<sequence>MKTPTNFDSKLARARLLTAKGLYDEAETIYIELLEYDSVREGLLRELVQLSLTARRPEKALEYCELLVQLVPDNLDYALSGANLSEQVGRTETAIQFYQKVLGRNPDLPNTQYNLARLLKMVGKQREAIDVYRSALKCGIASPEEVYSNLAVIYSELHKEQEAFSCLRRALAINPAYIPALFNLAGLYEELGQKKEAFDCYKKLLLQYPGYCPALCRLAYMGMEGKERDHLVEEIRRALNGRTLSKDIKEELYFALGKVLDDGGHFDEAFESYMHANELGEDRFPPYNKDSHAERIRNIMDNFRGDFSVRLARSPEVMPIFICGMFRSGSTLAEQILAGHSRVTAGGELDYFPKQAEKLGLDRRGPVADLDESFLSHIAAGYNEYLSSRFSAFDLVTDKRPDNFLNLGLIKAVFPWSKVIWTRRSLLDNCLSIYFQYLGGDMNYSVSLDAIGHYYSEQVKLMEFWRSKFPDSIYELHYEALVASPESEVCSLLNFLGLEWEKGCLDFQARPNFVKTASVWQVRRSIDKGGLERCRNYEEHLGALHKYLP</sequence>
<feature type="repeat" description="TPR" evidence="3">
    <location>
        <begin position="250"/>
        <end position="283"/>
    </location>
</feature>
<name>A0ABW1YTP9_9GAMM</name>
<dbReference type="InterPro" id="IPR027417">
    <property type="entry name" value="P-loop_NTPase"/>
</dbReference>
<protein>
    <submittedName>
        <fullName evidence="4">Tetratricopeptide repeat-containing sulfotransferase family protein</fullName>
    </submittedName>
</protein>
<evidence type="ECO:0000313" key="5">
    <source>
        <dbReference type="Proteomes" id="UP001596425"/>
    </source>
</evidence>
<dbReference type="InterPro" id="IPR019734">
    <property type="entry name" value="TPR_rpt"/>
</dbReference>
<keyword evidence="2 3" id="KW-0802">TPR repeat</keyword>
<dbReference type="PANTHER" id="PTHR44943">
    <property type="entry name" value="CELLULOSE SYNTHASE OPERON PROTEIN C"/>
    <property type="match status" value="1"/>
</dbReference>
<organism evidence="4 5">
    <name type="scientific">Microbulbifer taiwanensis</name>
    <dbReference type="NCBI Taxonomy" id="986746"/>
    <lineage>
        <taxon>Bacteria</taxon>
        <taxon>Pseudomonadati</taxon>
        <taxon>Pseudomonadota</taxon>
        <taxon>Gammaproteobacteria</taxon>
        <taxon>Cellvibrionales</taxon>
        <taxon>Microbulbiferaceae</taxon>
        <taxon>Microbulbifer</taxon>
    </lineage>
</organism>
<dbReference type="InterPro" id="IPR051685">
    <property type="entry name" value="Ycf3/AcsC/BcsC/TPR_MFPF"/>
</dbReference>
<dbReference type="Pfam" id="PF13181">
    <property type="entry name" value="TPR_8"/>
    <property type="match status" value="2"/>
</dbReference>
<dbReference type="Gene3D" id="3.40.50.300">
    <property type="entry name" value="P-loop containing nucleotide triphosphate hydrolases"/>
    <property type="match status" value="1"/>
</dbReference>
<evidence type="ECO:0000256" key="1">
    <source>
        <dbReference type="ARBA" id="ARBA00022737"/>
    </source>
</evidence>
<evidence type="ECO:0000256" key="2">
    <source>
        <dbReference type="ARBA" id="ARBA00022803"/>
    </source>
</evidence>